<dbReference type="RefSeq" id="XP_016611535.1">
    <property type="nucleotide sequence ID" value="XM_016757041.1"/>
</dbReference>
<dbReference type="GO" id="GO:0005737">
    <property type="term" value="C:cytoplasm"/>
    <property type="evidence" value="ECO:0007669"/>
    <property type="project" value="TreeGrafter"/>
</dbReference>
<dbReference type="Gene3D" id="1.20.900.10">
    <property type="entry name" value="Dbl homology (DH) domain"/>
    <property type="match status" value="1"/>
</dbReference>
<dbReference type="Pfam" id="PF13855">
    <property type="entry name" value="LRR_8"/>
    <property type="match status" value="2"/>
</dbReference>
<dbReference type="InterPro" id="IPR035899">
    <property type="entry name" value="DBL_dom_sf"/>
</dbReference>
<dbReference type="GeneID" id="27692018"/>
<dbReference type="SUPFAM" id="SSF52058">
    <property type="entry name" value="L domain-like"/>
    <property type="match status" value="1"/>
</dbReference>
<reference evidence="7 8" key="1">
    <citation type="submission" date="2009-08" db="EMBL/GenBank/DDBJ databases">
        <title>The Genome Sequence of Spizellomyces punctatus strain DAOM BR117.</title>
        <authorList>
            <consortium name="The Broad Institute Genome Sequencing Platform"/>
            <person name="Russ C."/>
            <person name="Cuomo C."/>
            <person name="Shea T."/>
            <person name="Young S.K."/>
            <person name="Zeng Q."/>
            <person name="Koehrsen M."/>
            <person name="Haas B."/>
            <person name="Borodovsky M."/>
            <person name="Guigo R."/>
            <person name="Alvarado L."/>
            <person name="Berlin A."/>
            <person name="Bochicchio J."/>
            <person name="Borenstein D."/>
            <person name="Chapman S."/>
            <person name="Chen Z."/>
            <person name="Engels R."/>
            <person name="Freedman E."/>
            <person name="Gellesch M."/>
            <person name="Goldberg J."/>
            <person name="Griggs A."/>
            <person name="Gujja S."/>
            <person name="Heiman D."/>
            <person name="Hepburn T."/>
            <person name="Howarth C."/>
            <person name="Jen D."/>
            <person name="Larson L."/>
            <person name="Lewis B."/>
            <person name="Mehta T."/>
            <person name="Park D."/>
            <person name="Pearson M."/>
            <person name="Roberts A."/>
            <person name="Saif S."/>
            <person name="Shenoy N."/>
            <person name="Sisk P."/>
            <person name="Stolte C."/>
            <person name="Sykes S."/>
            <person name="Thomson T."/>
            <person name="Walk T."/>
            <person name="White J."/>
            <person name="Yandava C."/>
            <person name="Burger G."/>
            <person name="Gray M.W."/>
            <person name="Holland P.W.H."/>
            <person name="King N."/>
            <person name="Lang F.B.F."/>
            <person name="Roger A.J."/>
            <person name="Ruiz-Trillo I."/>
            <person name="Lander E."/>
            <person name="Nusbaum C."/>
        </authorList>
    </citation>
    <scope>NUCLEOTIDE SEQUENCE [LARGE SCALE GENOMIC DNA]</scope>
    <source>
        <strain evidence="7 8">DAOM BR117</strain>
    </source>
</reference>
<evidence type="ECO:0000256" key="4">
    <source>
        <dbReference type="SAM" id="MobiDB-lite"/>
    </source>
</evidence>
<feature type="region of interest" description="Disordered" evidence="4">
    <location>
        <begin position="93"/>
        <end position="277"/>
    </location>
</feature>
<dbReference type="InParanoid" id="A0A0L0HPZ2"/>
<dbReference type="PANTHER" id="PTHR48051">
    <property type="match status" value="1"/>
</dbReference>
<dbReference type="InterPro" id="IPR003591">
    <property type="entry name" value="Leu-rich_rpt_typical-subtyp"/>
</dbReference>
<accession>A0A0L0HPZ2</accession>
<protein>
    <recommendedName>
        <fullName evidence="6">DH domain-containing protein</fullName>
    </recommendedName>
</protein>
<feature type="compositionally biased region" description="Low complexity" evidence="4">
    <location>
        <begin position="204"/>
        <end position="234"/>
    </location>
</feature>
<feature type="region of interest" description="Disordered" evidence="4">
    <location>
        <begin position="643"/>
        <end position="679"/>
    </location>
</feature>
<dbReference type="OMA" id="INETHIN"/>
<dbReference type="Gene3D" id="3.80.10.10">
    <property type="entry name" value="Ribonuclease Inhibitor"/>
    <property type="match status" value="1"/>
</dbReference>
<keyword evidence="5" id="KW-1133">Transmembrane helix</keyword>
<keyword evidence="1" id="KW-0433">Leucine-rich repeat</keyword>
<dbReference type="SMART" id="SM00325">
    <property type="entry name" value="RhoGEF"/>
    <property type="match status" value="1"/>
</dbReference>
<dbReference type="InterPro" id="IPR001611">
    <property type="entry name" value="Leu-rich_rpt"/>
</dbReference>
<keyword evidence="8" id="KW-1185">Reference proteome</keyword>
<keyword evidence="2" id="KW-0677">Repeat</keyword>
<dbReference type="GO" id="GO:0005085">
    <property type="term" value="F:guanyl-nucleotide exchange factor activity"/>
    <property type="evidence" value="ECO:0007669"/>
    <property type="project" value="InterPro"/>
</dbReference>
<proteinExistence type="predicted"/>
<feature type="region of interest" description="Disordered" evidence="4">
    <location>
        <begin position="552"/>
        <end position="572"/>
    </location>
</feature>
<dbReference type="InterPro" id="IPR000219">
    <property type="entry name" value="DH_dom"/>
</dbReference>
<feature type="compositionally biased region" description="Polar residues" evidence="4">
    <location>
        <begin position="643"/>
        <end position="663"/>
    </location>
</feature>
<feature type="region of interest" description="Disordered" evidence="4">
    <location>
        <begin position="726"/>
        <end position="761"/>
    </location>
</feature>
<name>A0A0L0HPZ2_SPIPD</name>
<evidence type="ECO:0000256" key="2">
    <source>
        <dbReference type="ARBA" id="ARBA00022737"/>
    </source>
</evidence>
<sequence>MVGEISNVSFVCPFKGIDVTATPFKEFSAKPCQALGVPKGRVWRALKDKAEARQLDRIFAELKGVKDEERICAGHYAFLSELCRSPRKQREVEEYLSRHGTPKHGKRRGNDAGGTVRRPTPMNGDGLVTKSPPPPSARERRPSTPNPNSTKEKKATNGGTSVGVNKRAEARSRADSEASKASVDGGPSKAAPASSIGRKAGAKTSSTRVTSSTPPPGRRISPSTSPTRPSGRGRVQAIAAIFAGPQESGQSSPAKPATRIRKPPSQSPITTTPVGNGKIEDHLTEISHDNETLRQRVAQLEALLEKTKHDAELQEGELAEAVLQREVLASVRDELMKQLQDMAGNASKTTLQFEEFETLSRNLRDTTQRFDAAKQELDTLRGELVSALAQRDGQERNRQELARELKRVESREREASRRAQQLEQQVEELQKALKSSMEVESARTVDLAEQKDTEISRLENTLAKQKDEFLHHIEQIEEQTQLHRQQWERELQIAREETALKTEEVEQLRRQLEDSQTNEDTISLNQISEERAVKIVKLEERILELESLVAKQAGTGNREDSSPQSEQGMTSMTINDGSMYMQQLNVLRTELATMGTRYDDLSAARDGLQKEVEDARRRLAEIGATIVEKDQTIHDLKRQLNRWSDTSNNSGLSQVLEENQRSSPKLGGSGLTRVPSSTGMQNGRASWVLPEVPASVHNPLLSSYLSSEAPQNEVTGGEYSAINVVQSPAGNSQSPDEEDYFSQPLSPKPIRGTAARHSQPGPDMLLLKRYPNGPHPLRYPPMRPPFVPLPRSTSAPPPEGDDAKPPLRTRISADTIRLAHGDVLPTILADLDTDSMTDGEFGFLRLPILAGEFDITSYFLDLSRKELAGFPSTVQVNLANLTHLYLDRNRLIEFPTIIFNEMPKLLVLNLTGNQLERIPNDIANLCQLRELYLAENAIFDVGHGIGKLRKLEVLDLSRNRITNLPFSLFKHTESLECVDLSHNHLRFLPPSLGLLHRTLKGLFLMDNPLEPTFARGIVQTLLNVDVDAAKAVMEANTSDRAAEAERMLRRIYAMNAEKGDRLSYGSLLSNKSTSQLGEEGDREGDDADTRKRLPSADSGVGWAKRTGDLSASPEAYPLIRSVTDSSISSGYSEYLPPARFGSRLSTELSYSLIEEFARPIRLRCEGHSEKALQRLLSFLRDVHDLDPNSAHHQVQETQPYTSSFSSLADEQVPSVKPPSTTSLERRARVIGEMVATEKTYVRELQNLVELYMNRMQKEQWLSQRDMDALFGNVKSILMIHRDHLLPDLIKKSNQQSQPIGSVFLAIAPFLKMYSQYYNNFDTANTYLSQLEAFATSSSTTFSSTSGSPYPSSPTVSSRMSSGASLGSVSISPTPTPFALKKPIIKKIRHFLRHVKEHPQHTQMRYKSIFIVYTGRFLHQFIGSAILVPIITSKASRHYYKM</sequence>
<keyword evidence="5" id="KW-0812">Transmembrane</keyword>
<dbReference type="eggNOG" id="KOG0619">
    <property type="taxonomic scope" value="Eukaryota"/>
</dbReference>
<feature type="compositionally biased region" description="Polar residues" evidence="4">
    <location>
        <begin position="1190"/>
        <end position="1208"/>
    </location>
</feature>
<keyword evidence="5" id="KW-0472">Membrane</keyword>
<feature type="region of interest" description="Disordered" evidence="4">
    <location>
        <begin position="1071"/>
        <end position="1106"/>
    </location>
</feature>
<dbReference type="OrthoDB" id="660555at2759"/>
<dbReference type="EMBL" id="KQ257451">
    <property type="protein sequence ID" value="KND03496.1"/>
    <property type="molecule type" value="Genomic_DNA"/>
</dbReference>
<feature type="transmembrane region" description="Helical" evidence="5">
    <location>
        <begin position="1409"/>
        <end position="1431"/>
    </location>
</feature>
<dbReference type="VEuPathDB" id="FungiDB:SPPG_08893"/>
<dbReference type="InterPro" id="IPR032675">
    <property type="entry name" value="LRR_dom_sf"/>
</dbReference>
<gene>
    <name evidence="7" type="ORF">SPPG_08893</name>
</gene>
<dbReference type="PROSITE" id="PS51450">
    <property type="entry name" value="LRR"/>
    <property type="match status" value="4"/>
</dbReference>
<feature type="compositionally biased region" description="Basic and acidic residues" evidence="4">
    <location>
        <begin position="166"/>
        <end position="178"/>
    </location>
</feature>
<feature type="coiled-coil region" evidence="3">
    <location>
        <begin position="356"/>
        <end position="518"/>
    </location>
</feature>
<dbReference type="InterPro" id="IPR050216">
    <property type="entry name" value="LRR_domain-containing"/>
</dbReference>
<feature type="region of interest" description="Disordered" evidence="4">
    <location>
        <begin position="783"/>
        <end position="807"/>
    </location>
</feature>
<dbReference type="Pfam" id="PF00621">
    <property type="entry name" value="RhoGEF"/>
    <property type="match status" value="1"/>
</dbReference>
<dbReference type="PANTHER" id="PTHR48051:SF1">
    <property type="entry name" value="RAS SUPPRESSOR PROTEIN 1"/>
    <property type="match status" value="1"/>
</dbReference>
<feature type="coiled-coil region" evidence="3">
    <location>
        <begin position="598"/>
        <end position="625"/>
    </location>
</feature>
<dbReference type="eggNOG" id="KOG3519">
    <property type="taxonomic scope" value="Eukaryota"/>
</dbReference>
<evidence type="ECO:0000259" key="6">
    <source>
        <dbReference type="PROSITE" id="PS50010"/>
    </source>
</evidence>
<dbReference type="CDD" id="cd00160">
    <property type="entry name" value="RhoGEF"/>
    <property type="match status" value="1"/>
</dbReference>
<dbReference type="Proteomes" id="UP000053201">
    <property type="component" value="Unassembled WGS sequence"/>
</dbReference>
<evidence type="ECO:0000256" key="5">
    <source>
        <dbReference type="SAM" id="Phobius"/>
    </source>
</evidence>
<dbReference type="SMART" id="SM00369">
    <property type="entry name" value="LRR_TYP"/>
    <property type="match status" value="5"/>
</dbReference>
<keyword evidence="3" id="KW-0175">Coiled coil</keyword>
<evidence type="ECO:0000313" key="7">
    <source>
        <dbReference type="EMBL" id="KND03496.1"/>
    </source>
</evidence>
<evidence type="ECO:0000256" key="3">
    <source>
        <dbReference type="SAM" id="Coils"/>
    </source>
</evidence>
<dbReference type="STRING" id="645134.A0A0L0HPZ2"/>
<dbReference type="SUPFAM" id="SSF48065">
    <property type="entry name" value="DBL homology domain (DH-domain)"/>
    <property type="match status" value="1"/>
</dbReference>
<feature type="coiled-coil region" evidence="3">
    <location>
        <begin position="283"/>
        <end position="317"/>
    </location>
</feature>
<feature type="domain" description="DH" evidence="6">
    <location>
        <begin position="1225"/>
        <end position="1333"/>
    </location>
</feature>
<dbReference type="PROSITE" id="PS50010">
    <property type="entry name" value="DH_2"/>
    <property type="match status" value="1"/>
</dbReference>
<feature type="compositionally biased region" description="Polar residues" evidence="4">
    <location>
        <begin position="562"/>
        <end position="572"/>
    </location>
</feature>
<organism evidence="7 8">
    <name type="scientific">Spizellomyces punctatus (strain DAOM BR117)</name>
    <dbReference type="NCBI Taxonomy" id="645134"/>
    <lineage>
        <taxon>Eukaryota</taxon>
        <taxon>Fungi</taxon>
        <taxon>Fungi incertae sedis</taxon>
        <taxon>Chytridiomycota</taxon>
        <taxon>Chytridiomycota incertae sedis</taxon>
        <taxon>Chytridiomycetes</taxon>
        <taxon>Spizellomycetales</taxon>
        <taxon>Spizellomycetaceae</taxon>
        <taxon>Spizellomyces</taxon>
    </lineage>
</organism>
<evidence type="ECO:0000256" key="1">
    <source>
        <dbReference type="ARBA" id="ARBA00022614"/>
    </source>
</evidence>
<evidence type="ECO:0000313" key="8">
    <source>
        <dbReference type="Proteomes" id="UP000053201"/>
    </source>
</evidence>
<feature type="region of interest" description="Disordered" evidence="4">
    <location>
        <begin position="1190"/>
        <end position="1220"/>
    </location>
</feature>